<evidence type="ECO:0000313" key="3">
    <source>
        <dbReference type="Proteomes" id="UP000053477"/>
    </source>
</evidence>
<organism evidence="2 3">
    <name type="scientific">Schizopora paradoxa</name>
    <dbReference type="NCBI Taxonomy" id="27342"/>
    <lineage>
        <taxon>Eukaryota</taxon>
        <taxon>Fungi</taxon>
        <taxon>Dikarya</taxon>
        <taxon>Basidiomycota</taxon>
        <taxon>Agaricomycotina</taxon>
        <taxon>Agaricomycetes</taxon>
        <taxon>Hymenochaetales</taxon>
        <taxon>Schizoporaceae</taxon>
        <taxon>Schizopora</taxon>
    </lineage>
</organism>
<keyword evidence="3" id="KW-1185">Reference proteome</keyword>
<accession>A0A0H2RG10</accession>
<reference evidence="2 3" key="1">
    <citation type="submission" date="2015-04" db="EMBL/GenBank/DDBJ databases">
        <title>Complete genome sequence of Schizopora paradoxa KUC8140, a cosmopolitan wood degrader in East Asia.</title>
        <authorList>
            <consortium name="DOE Joint Genome Institute"/>
            <person name="Min B."/>
            <person name="Park H."/>
            <person name="Jang Y."/>
            <person name="Kim J.-J."/>
            <person name="Kim K.H."/>
            <person name="Pangilinan J."/>
            <person name="Lipzen A."/>
            <person name="Riley R."/>
            <person name="Grigoriev I.V."/>
            <person name="Spatafora J.W."/>
            <person name="Choi I.-G."/>
        </authorList>
    </citation>
    <scope>NUCLEOTIDE SEQUENCE [LARGE SCALE GENOMIC DNA]</scope>
    <source>
        <strain evidence="2 3">KUC8140</strain>
    </source>
</reference>
<feature type="chain" id="PRO_5005201498" evidence="1">
    <location>
        <begin position="32"/>
        <end position="518"/>
    </location>
</feature>
<feature type="signal peptide" evidence="1">
    <location>
        <begin position="1"/>
        <end position="31"/>
    </location>
</feature>
<name>A0A0H2RG10_9AGAM</name>
<dbReference type="AlphaFoldDB" id="A0A0H2RG10"/>
<gene>
    <name evidence="2" type="ORF">SCHPADRAFT_502184</name>
</gene>
<proteinExistence type="predicted"/>
<keyword evidence="1" id="KW-0732">Signal</keyword>
<dbReference type="Proteomes" id="UP000053477">
    <property type="component" value="Unassembled WGS sequence"/>
</dbReference>
<sequence length="518" mass="57429">MSVGTAGRITSSRLYVHAILSLTSMIYACQGQDPDKSLSQPSSSNSTKIAHIISLPQDILYLIFLNTLPSEVTIFGASVSFENVSPINLFAVCRSWHSIVLSRPSLWSIIHVIHGSECRRYYDDPLNLPSIKAFKGWLKRTQRSPMDICLELSQVKNEQVYKGVLDLFVPQIGRCTDIDVRVECCGVFAALHGRPAPVIFHCPLFAKSVKIAFRDLEQAEPPITWASLDLASCMAGDATSQLQVLELSFDVNCVFPESKAELHLPHLRELSLQIDISDHRAVDDLFALLSASSILSKFTLKTRGDFTGSTLENGMSRSISLSTLTDFTFTFSNLAFAEHLLLSLVCPELRTCSLNIETPIDGDTSHFLRIIARFFSCHGTIARPPLVDLCLRFSEEPEDTATEPAVHSECSISLMKILSRVCYLERLRMFELEVQPNLIHAMTVLPGSDGSDVLCTKLSKLEVGRKAGYVSMKELLQEMKASRSASSTPMTELKVNDPAIKVPKVIDSEYIDDGFVVF</sequence>
<protein>
    <submittedName>
        <fullName evidence="2">Uncharacterized protein</fullName>
    </submittedName>
</protein>
<dbReference type="InParanoid" id="A0A0H2RG10"/>
<evidence type="ECO:0000313" key="2">
    <source>
        <dbReference type="EMBL" id="KLO10774.1"/>
    </source>
</evidence>
<dbReference type="OrthoDB" id="2269034at2759"/>
<dbReference type="EMBL" id="KQ086017">
    <property type="protein sequence ID" value="KLO10774.1"/>
    <property type="molecule type" value="Genomic_DNA"/>
</dbReference>
<evidence type="ECO:0000256" key="1">
    <source>
        <dbReference type="SAM" id="SignalP"/>
    </source>
</evidence>